<dbReference type="RefSeq" id="WP_121031257.1">
    <property type="nucleotide sequence ID" value="NZ_RBXT01000001.1"/>
</dbReference>
<dbReference type="InterPro" id="IPR012938">
    <property type="entry name" value="Glc/Sorbosone_DH"/>
</dbReference>
<keyword evidence="2" id="KW-0732">Signal</keyword>
<proteinExistence type="predicted"/>
<feature type="chain" id="PRO_5038613251" evidence="2">
    <location>
        <begin position="27"/>
        <end position="420"/>
    </location>
</feature>
<sequence>MTPTRRPLRRALVALALLPLALGACSSTSGPDVAGAGPSATGSPVTSSATAPTAAGSSAPSSGATGTTTTSESAGAGGGAGATTTASASPSGAPTPAAVTAPTDVLTGLVQPWSVAVLPDGSALVSERNDGRVHRVPAPGSGGRATVVGTLPITRTAGEGGLLGLAVGPDFATDPVVYAYYSTQDDNRIARVPLADDRLGEPEVVFDGIPNGRNHNGGRIAFGPDGYLYVGTGEAGDTSLSQNLDSLGGKILRITKDGEPAPGNPFGGSPVWSYGHRNVQGLAWDSRKRLWASEFGANTYDELNLIEPGGNYGWPQVEGRAGDDSYVDPVAQWPTAEMSPSGIAIGPDGAVYMAALRGESVWRVPVDADGAAGTPQRLLEGDYGRVRDIHFVGGGTAWIVTGNGDGDRVVALPAASVGVA</sequence>
<evidence type="ECO:0000313" key="5">
    <source>
        <dbReference type="Proteomes" id="UP000278440"/>
    </source>
</evidence>
<dbReference type="PROSITE" id="PS51257">
    <property type="entry name" value="PROKAR_LIPOPROTEIN"/>
    <property type="match status" value="1"/>
</dbReference>
<evidence type="ECO:0000313" key="4">
    <source>
        <dbReference type="EMBL" id="RKT77403.1"/>
    </source>
</evidence>
<dbReference type="Proteomes" id="UP000278440">
    <property type="component" value="Unassembled WGS sequence"/>
</dbReference>
<feature type="region of interest" description="Disordered" evidence="1">
    <location>
        <begin position="28"/>
        <end position="99"/>
    </location>
</feature>
<dbReference type="Pfam" id="PF07995">
    <property type="entry name" value="GSDH"/>
    <property type="match status" value="1"/>
</dbReference>
<dbReference type="SUPFAM" id="SSF50952">
    <property type="entry name" value="Soluble quinoprotein glucose dehydrogenase"/>
    <property type="match status" value="1"/>
</dbReference>
<gene>
    <name evidence="4" type="ORF">DFJ68_0824</name>
</gene>
<accession>A0A495XY31</accession>
<dbReference type="AlphaFoldDB" id="A0A495XY31"/>
<evidence type="ECO:0000259" key="3">
    <source>
        <dbReference type="Pfam" id="PF07995"/>
    </source>
</evidence>
<feature type="compositionally biased region" description="Low complexity" evidence="1">
    <location>
        <begin position="82"/>
        <end position="99"/>
    </location>
</feature>
<dbReference type="EMBL" id="RBXT01000001">
    <property type="protein sequence ID" value="RKT77403.1"/>
    <property type="molecule type" value="Genomic_DNA"/>
</dbReference>
<feature type="compositionally biased region" description="Low complexity" evidence="1">
    <location>
        <begin position="37"/>
        <end position="74"/>
    </location>
</feature>
<evidence type="ECO:0000256" key="2">
    <source>
        <dbReference type="SAM" id="SignalP"/>
    </source>
</evidence>
<dbReference type="InterPro" id="IPR011042">
    <property type="entry name" value="6-blade_b-propeller_TolB-like"/>
</dbReference>
<dbReference type="PANTHER" id="PTHR19328:SF13">
    <property type="entry name" value="HIPL1 PROTEIN"/>
    <property type="match status" value="1"/>
</dbReference>
<reference evidence="4 5" key="1">
    <citation type="submission" date="2018-10" db="EMBL/GenBank/DDBJ databases">
        <title>Sequencing the genomes of 1000 actinobacteria strains.</title>
        <authorList>
            <person name="Klenk H.-P."/>
        </authorList>
    </citation>
    <scope>NUCLEOTIDE SEQUENCE [LARGE SCALE GENOMIC DNA]</scope>
    <source>
        <strain evidence="4 5">DSM 44267</strain>
    </source>
</reference>
<name>A0A495XY31_9MICO</name>
<protein>
    <submittedName>
        <fullName evidence="4">Glucose/arabinose dehydrogenase</fullName>
    </submittedName>
</protein>
<keyword evidence="5" id="KW-1185">Reference proteome</keyword>
<dbReference type="InterPro" id="IPR011041">
    <property type="entry name" value="Quinoprot_gluc/sorb_DH_b-prop"/>
</dbReference>
<dbReference type="PANTHER" id="PTHR19328">
    <property type="entry name" value="HEDGEHOG-INTERACTING PROTEIN"/>
    <property type="match status" value="1"/>
</dbReference>
<dbReference type="Gene3D" id="2.120.10.30">
    <property type="entry name" value="TolB, C-terminal domain"/>
    <property type="match status" value="1"/>
</dbReference>
<feature type="signal peptide" evidence="2">
    <location>
        <begin position="1"/>
        <end position="26"/>
    </location>
</feature>
<feature type="domain" description="Glucose/Sorbosone dehydrogenase" evidence="3">
    <location>
        <begin position="110"/>
        <end position="407"/>
    </location>
</feature>
<evidence type="ECO:0000256" key="1">
    <source>
        <dbReference type="SAM" id="MobiDB-lite"/>
    </source>
</evidence>
<organism evidence="4 5">
    <name type="scientific">Terracoccus luteus</name>
    <dbReference type="NCBI Taxonomy" id="53356"/>
    <lineage>
        <taxon>Bacteria</taxon>
        <taxon>Bacillati</taxon>
        <taxon>Actinomycetota</taxon>
        <taxon>Actinomycetes</taxon>
        <taxon>Micrococcales</taxon>
        <taxon>Intrasporangiaceae</taxon>
        <taxon>Terracoccus</taxon>
    </lineage>
</organism>
<comment type="caution">
    <text evidence="4">The sequence shown here is derived from an EMBL/GenBank/DDBJ whole genome shotgun (WGS) entry which is preliminary data.</text>
</comment>
<dbReference type="OrthoDB" id="9770043at2"/>